<dbReference type="VEuPathDB" id="FungiDB:ASPZODRAFT_141462"/>
<dbReference type="OrthoDB" id="5429993at2759"/>
<name>A0A1L9SKX0_9EURO</name>
<protein>
    <submittedName>
        <fullName evidence="2">Uncharacterized protein</fullName>
    </submittedName>
</protein>
<dbReference type="GeneID" id="34611218"/>
<keyword evidence="3" id="KW-1185">Reference proteome</keyword>
<feature type="compositionally biased region" description="Low complexity" evidence="1">
    <location>
        <begin position="173"/>
        <end position="201"/>
    </location>
</feature>
<proteinExistence type="predicted"/>
<evidence type="ECO:0000313" key="2">
    <source>
        <dbReference type="EMBL" id="OJJ47902.1"/>
    </source>
</evidence>
<accession>A0A1L9SKX0</accession>
<feature type="compositionally biased region" description="Polar residues" evidence="1">
    <location>
        <begin position="117"/>
        <end position="129"/>
    </location>
</feature>
<evidence type="ECO:0000313" key="3">
    <source>
        <dbReference type="Proteomes" id="UP000184188"/>
    </source>
</evidence>
<dbReference type="RefSeq" id="XP_022582412.1">
    <property type="nucleotide sequence ID" value="XM_022724753.1"/>
</dbReference>
<evidence type="ECO:0000256" key="1">
    <source>
        <dbReference type="SAM" id="MobiDB-lite"/>
    </source>
</evidence>
<gene>
    <name evidence="2" type="ORF">ASPZODRAFT_141462</name>
</gene>
<dbReference type="STRING" id="1073090.A0A1L9SKX0"/>
<organism evidence="2 3">
    <name type="scientific">Penicilliopsis zonata CBS 506.65</name>
    <dbReference type="NCBI Taxonomy" id="1073090"/>
    <lineage>
        <taxon>Eukaryota</taxon>
        <taxon>Fungi</taxon>
        <taxon>Dikarya</taxon>
        <taxon>Ascomycota</taxon>
        <taxon>Pezizomycotina</taxon>
        <taxon>Eurotiomycetes</taxon>
        <taxon>Eurotiomycetidae</taxon>
        <taxon>Eurotiales</taxon>
        <taxon>Aspergillaceae</taxon>
        <taxon>Penicilliopsis</taxon>
    </lineage>
</organism>
<reference evidence="3" key="1">
    <citation type="journal article" date="2017" name="Genome Biol.">
        <title>Comparative genomics reveals high biological diversity and specific adaptations in the industrially and medically important fungal genus Aspergillus.</title>
        <authorList>
            <person name="de Vries R.P."/>
            <person name="Riley R."/>
            <person name="Wiebenga A."/>
            <person name="Aguilar-Osorio G."/>
            <person name="Amillis S."/>
            <person name="Uchima C.A."/>
            <person name="Anderluh G."/>
            <person name="Asadollahi M."/>
            <person name="Askin M."/>
            <person name="Barry K."/>
            <person name="Battaglia E."/>
            <person name="Bayram O."/>
            <person name="Benocci T."/>
            <person name="Braus-Stromeyer S.A."/>
            <person name="Caldana C."/>
            <person name="Canovas D."/>
            <person name="Cerqueira G.C."/>
            <person name="Chen F."/>
            <person name="Chen W."/>
            <person name="Choi C."/>
            <person name="Clum A."/>
            <person name="Dos Santos R.A."/>
            <person name="Damasio A.R."/>
            <person name="Diallinas G."/>
            <person name="Emri T."/>
            <person name="Fekete E."/>
            <person name="Flipphi M."/>
            <person name="Freyberg S."/>
            <person name="Gallo A."/>
            <person name="Gournas C."/>
            <person name="Habgood R."/>
            <person name="Hainaut M."/>
            <person name="Harispe M.L."/>
            <person name="Henrissat B."/>
            <person name="Hilden K.S."/>
            <person name="Hope R."/>
            <person name="Hossain A."/>
            <person name="Karabika E."/>
            <person name="Karaffa L."/>
            <person name="Karanyi Z."/>
            <person name="Krasevec N."/>
            <person name="Kuo A."/>
            <person name="Kusch H."/>
            <person name="LaButti K."/>
            <person name="Lagendijk E.L."/>
            <person name="Lapidus A."/>
            <person name="Levasseur A."/>
            <person name="Lindquist E."/>
            <person name="Lipzen A."/>
            <person name="Logrieco A.F."/>
            <person name="MacCabe A."/>
            <person name="Maekelae M.R."/>
            <person name="Malavazi I."/>
            <person name="Melin P."/>
            <person name="Meyer V."/>
            <person name="Mielnichuk N."/>
            <person name="Miskei M."/>
            <person name="Molnar A.P."/>
            <person name="Mule G."/>
            <person name="Ngan C.Y."/>
            <person name="Orejas M."/>
            <person name="Orosz E."/>
            <person name="Ouedraogo J.P."/>
            <person name="Overkamp K.M."/>
            <person name="Park H.-S."/>
            <person name="Perrone G."/>
            <person name="Piumi F."/>
            <person name="Punt P.J."/>
            <person name="Ram A.F."/>
            <person name="Ramon A."/>
            <person name="Rauscher S."/>
            <person name="Record E."/>
            <person name="Riano-Pachon D.M."/>
            <person name="Robert V."/>
            <person name="Roehrig J."/>
            <person name="Ruller R."/>
            <person name="Salamov A."/>
            <person name="Salih N.S."/>
            <person name="Samson R.A."/>
            <person name="Sandor E."/>
            <person name="Sanguinetti M."/>
            <person name="Schuetze T."/>
            <person name="Sepcic K."/>
            <person name="Shelest E."/>
            <person name="Sherlock G."/>
            <person name="Sophianopoulou V."/>
            <person name="Squina F.M."/>
            <person name="Sun H."/>
            <person name="Susca A."/>
            <person name="Todd R.B."/>
            <person name="Tsang A."/>
            <person name="Unkles S.E."/>
            <person name="van de Wiele N."/>
            <person name="van Rossen-Uffink D."/>
            <person name="Oliveira J.V."/>
            <person name="Vesth T.C."/>
            <person name="Visser J."/>
            <person name="Yu J.-H."/>
            <person name="Zhou M."/>
            <person name="Andersen M.R."/>
            <person name="Archer D.B."/>
            <person name="Baker S.E."/>
            <person name="Benoit I."/>
            <person name="Brakhage A.A."/>
            <person name="Braus G.H."/>
            <person name="Fischer R."/>
            <person name="Frisvad J.C."/>
            <person name="Goldman G.H."/>
            <person name="Houbraken J."/>
            <person name="Oakley B."/>
            <person name="Pocsi I."/>
            <person name="Scazzocchio C."/>
            <person name="Seiboth B."/>
            <person name="vanKuyk P.A."/>
            <person name="Wortman J."/>
            <person name="Dyer P.S."/>
            <person name="Grigoriev I.V."/>
        </authorList>
    </citation>
    <scope>NUCLEOTIDE SEQUENCE [LARGE SCALE GENOMIC DNA]</scope>
    <source>
        <strain evidence="3">CBS 506.65</strain>
    </source>
</reference>
<dbReference type="EMBL" id="KV878340">
    <property type="protein sequence ID" value="OJJ47902.1"/>
    <property type="molecule type" value="Genomic_DNA"/>
</dbReference>
<dbReference type="AlphaFoldDB" id="A0A1L9SKX0"/>
<sequence>MPIPTRSSSLREPRKQTIARPTQNKSISTDKISEPLPRSIVESGEQGAGPTTTEATNSTGYSLEKGTDKDGYGGRRKSFLPQRSSSILRVDVPAARKVQHGGGSALPGTGSVESRRQSLLPSAISTSKLGTAPKLRTSPVKGSARLPSPTRTTRALSPTRRTEMPPPPLPAATLGSRTTRSSSLRQPVVSASTKSSSAAATLPGHARHRSHQIVLPPSKKHADPTVPTTPVTQRPKAFTTYQQSFSPRKPTATKPPTPTPSVSASSEPDASLLLPAAWPEIAALQTDLLQLSLFHASALQTQTEWRVTSEASLRKKYDSVAGVYRSVLGAEKSAQRSLNQQALSAWLSSSSGSSNSSVVEQIQLLSYVVQEVSDLTDRRGGRYTLAVAAFEQWFRHHEELIQAREKSSTGDASIAPLFIESMGPTWQTELETLASRLDLCSRQMQGLDVLTQSSGWGNSALVRTVTAMNETIHLMIDEIHAIRSIEAKVVGRERAWVSQLAGRLAAVPGERRTRLGVWKR</sequence>
<feature type="compositionally biased region" description="Polar residues" evidence="1">
    <location>
        <begin position="19"/>
        <end position="30"/>
    </location>
</feature>
<feature type="region of interest" description="Disordered" evidence="1">
    <location>
        <begin position="1"/>
        <end position="267"/>
    </location>
</feature>
<feature type="compositionally biased region" description="Polar residues" evidence="1">
    <location>
        <begin position="49"/>
        <end position="61"/>
    </location>
</feature>
<dbReference type="Proteomes" id="UP000184188">
    <property type="component" value="Unassembled WGS sequence"/>
</dbReference>